<keyword evidence="14 15" id="KW-0694">RNA-binding</keyword>
<dbReference type="GO" id="GO:0004525">
    <property type="term" value="F:ribonuclease III activity"/>
    <property type="evidence" value="ECO:0007669"/>
    <property type="project" value="UniProtKB-UniRule"/>
</dbReference>
<evidence type="ECO:0000256" key="13">
    <source>
        <dbReference type="ARBA" id="ARBA00022842"/>
    </source>
</evidence>
<dbReference type="GO" id="GO:0010468">
    <property type="term" value="P:regulation of gene expression"/>
    <property type="evidence" value="ECO:0007669"/>
    <property type="project" value="TreeGrafter"/>
</dbReference>
<evidence type="ECO:0000259" key="17">
    <source>
        <dbReference type="PROSITE" id="PS50142"/>
    </source>
</evidence>
<dbReference type="GO" id="GO:0046872">
    <property type="term" value="F:metal ion binding"/>
    <property type="evidence" value="ECO:0007669"/>
    <property type="project" value="UniProtKB-KW"/>
</dbReference>
<dbReference type="PROSITE" id="PS50142">
    <property type="entry name" value="RNASE_3_2"/>
    <property type="match status" value="1"/>
</dbReference>
<evidence type="ECO:0000313" key="19">
    <source>
        <dbReference type="EMBL" id="MCI5755416.1"/>
    </source>
</evidence>
<comment type="function">
    <text evidence="15">Digests double-stranded RNA. Involved in the processing of primary rRNA transcript to yield the immediate precursors to the large and small rRNAs (23S and 16S). Processes some mRNAs, and tRNAs when they are encoded in the rRNA operon. Processes pre-crRNA and tracrRNA of type II CRISPR loci if present in the organism.</text>
</comment>
<dbReference type="SMART" id="SM00358">
    <property type="entry name" value="DSRM"/>
    <property type="match status" value="1"/>
</dbReference>
<evidence type="ECO:0000256" key="11">
    <source>
        <dbReference type="ARBA" id="ARBA00022759"/>
    </source>
</evidence>
<dbReference type="GO" id="GO:0005737">
    <property type="term" value="C:cytoplasm"/>
    <property type="evidence" value="ECO:0007669"/>
    <property type="project" value="UniProtKB-SubCell"/>
</dbReference>
<feature type="domain" description="DRBM" evidence="16">
    <location>
        <begin position="159"/>
        <end position="228"/>
    </location>
</feature>
<feature type="domain" description="RNase III" evidence="17">
    <location>
        <begin position="1"/>
        <end position="132"/>
    </location>
</feature>
<evidence type="ECO:0000256" key="14">
    <source>
        <dbReference type="ARBA" id="ARBA00022884"/>
    </source>
</evidence>
<dbReference type="InterPro" id="IPR014720">
    <property type="entry name" value="dsRBD_dom"/>
</dbReference>
<dbReference type="CDD" id="cd10845">
    <property type="entry name" value="DSRM_RNAse_III_family"/>
    <property type="match status" value="1"/>
</dbReference>
<dbReference type="EC" id="3.1.26.3" evidence="15"/>
<dbReference type="SUPFAM" id="SSF69065">
    <property type="entry name" value="RNase III domain-like"/>
    <property type="match status" value="1"/>
</dbReference>
<dbReference type="InterPro" id="IPR036389">
    <property type="entry name" value="RNase_III_sf"/>
</dbReference>
<dbReference type="FunFam" id="3.30.160.20:FF:000003">
    <property type="entry name" value="Ribonuclease 3"/>
    <property type="match status" value="1"/>
</dbReference>
<keyword evidence="5 15" id="KW-0963">Cytoplasm</keyword>
<feature type="active site" evidence="15">
    <location>
        <position position="121"/>
    </location>
</feature>
<keyword evidence="6 15" id="KW-0698">rRNA processing</keyword>
<accession>R6TXI1</accession>
<evidence type="ECO:0000256" key="4">
    <source>
        <dbReference type="ARBA" id="ARBA00011738"/>
    </source>
</evidence>
<dbReference type="GO" id="GO:0006364">
    <property type="term" value="P:rRNA processing"/>
    <property type="evidence" value="ECO:0007669"/>
    <property type="project" value="UniProtKB-UniRule"/>
</dbReference>
<evidence type="ECO:0000313" key="20">
    <source>
        <dbReference type="Proteomes" id="UP000017938"/>
    </source>
</evidence>
<comment type="cofactor">
    <cofactor evidence="15">
        <name>Mg(2+)</name>
        <dbReference type="ChEBI" id="CHEBI:18420"/>
    </cofactor>
</comment>
<dbReference type="PROSITE" id="PS50137">
    <property type="entry name" value="DS_RBD"/>
    <property type="match status" value="1"/>
</dbReference>
<comment type="subunit">
    <text evidence="4 15">Homodimer.</text>
</comment>
<dbReference type="GO" id="GO:0003725">
    <property type="term" value="F:double-stranded RNA binding"/>
    <property type="evidence" value="ECO:0007669"/>
    <property type="project" value="TreeGrafter"/>
</dbReference>
<evidence type="ECO:0000313" key="21">
    <source>
        <dbReference type="Proteomes" id="UP001139365"/>
    </source>
</evidence>
<keyword evidence="10 15" id="KW-0479">Metal-binding</keyword>
<keyword evidence="12 15" id="KW-0378">Hydrolase</keyword>
<dbReference type="EMBL" id="CBFW010000228">
    <property type="protein sequence ID" value="CDC74504.1"/>
    <property type="molecule type" value="Genomic_DNA"/>
</dbReference>
<evidence type="ECO:0000256" key="7">
    <source>
        <dbReference type="ARBA" id="ARBA00022664"/>
    </source>
</evidence>
<sequence length="228" mass="25045">MTGLEDAVGYRFADTEKLTLALTHSSYSNEMKSRDIIMECNERLEFLGDSVLSYITSGYLYSEFPDLPEGDLSRIRAGAVCEKTLYRLADAIGLGNYLMLGHGEEHTNGRKRPSILADAFEALLAAIYLDGGIEPVKEFLLPRITAEINGIIKAGNDRDYKTSLQQVVQKEHGDILEYVTVGERGPAHMKVFTVEARLNGNVIGTGNGRSKRAAEQNAAREALALFGL</sequence>
<dbReference type="GO" id="GO:0006397">
    <property type="term" value="P:mRNA processing"/>
    <property type="evidence" value="ECO:0007669"/>
    <property type="project" value="UniProtKB-UniRule"/>
</dbReference>
<comment type="catalytic activity">
    <reaction evidence="1 15">
        <text>Endonucleolytic cleavage to 5'-phosphomonoester.</text>
        <dbReference type="EC" id="3.1.26.3"/>
    </reaction>
</comment>
<dbReference type="STRING" id="1263015.BN580_01529"/>
<dbReference type="Gene3D" id="1.10.1520.10">
    <property type="entry name" value="Ribonuclease III domain"/>
    <property type="match status" value="1"/>
</dbReference>
<dbReference type="AlphaFoldDB" id="R6TXI1"/>
<dbReference type="Proteomes" id="UP001139365">
    <property type="component" value="Unassembled WGS sequence"/>
</dbReference>
<dbReference type="EMBL" id="JALEMU010000062">
    <property type="protein sequence ID" value="MCI5755416.1"/>
    <property type="molecule type" value="Genomic_DNA"/>
</dbReference>
<dbReference type="FunFam" id="1.10.1520.10:FF:000001">
    <property type="entry name" value="Ribonuclease 3"/>
    <property type="match status" value="1"/>
</dbReference>
<dbReference type="SMART" id="SM00535">
    <property type="entry name" value="RIBOc"/>
    <property type="match status" value="1"/>
</dbReference>
<dbReference type="NCBIfam" id="TIGR02191">
    <property type="entry name" value="RNaseIII"/>
    <property type="match status" value="1"/>
</dbReference>
<proteinExistence type="inferred from homology"/>
<dbReference type="PROSITE" id="PS00517">
    <property type="entry name" value="RNASE_3_1"/>
    <property type="match status" value="1"/>
</dbReference>
<evidence type="ECO:0000256" key="1">
    <source>
        <dbReference type="ARBA" id="ARBA00000109"/>
    </source>
</evidence>
<organism evidence="18 20">
    <name type="scientific">Candidatus Colimorpha enterica</name>
    <dbReference type="NCBI Taxonomy" id="3083063"/>
    <lineage>
        <taxon>Bacteria</taxon>
        <taxon>Pseudomonadati</taxon>
        <taxon>Bacteroidota</taxon>
        <taxon>Bacteroidia</taxon>
        <taxon>Bacteroidales</taxon>
        <taxon>Candidatus Colimorpha</taxon>
    </lineage>
</organism>
<dbReference type="PANTHER" id="PTHR11207">
    <property type="entry name" value="RIBONUCLEASE III"/>
    <property type="match status" value="1"/>
</dbReference>
<dbReference type="Pfam" id="PF14622">
    <property type="entry name" value="Ribonucleas_3_3"/>
    <property type="match status" value="1"/>
</dbReference>
<evidence type="ECO:0000256" key="8">
    <source>
        <dbReference type="ARBA" id="ARBA00022694"/>
    </source>
</evidence>
<feature type="binding site" evidence="15">
    <location>
        <position position="45"/>
    </location>
    <ligand>
        <name>Mg(2+)</name>
        <dbReference type="ChEBI" id="CHEBI:18420"/>
    </ligand>
</feature>
<dbReference type="SUPFAM" id="SSF54768">
    <property type="entry name" value="dsRNA-binding domain-like"/>
    <property type="match status" value="1"/>
</dbReference>
<feature type="active site" evidence="15">
    <location>
        <position position="49"/>
    </location>
</feature>
<evidence type="ECO:0000256" key="5">
    <source>
        <dbReference type="ARBA" id="ARBA00022490"/>
    </source>
</evidence>
<comment type="similarity">
    <text evidence="3">Belongs to the ribonuclease III family.</text>
</comment>
<feature type="binding site" evidence="15">
    <location>
        <position position="121"/>
    </location>
    <ligand>
        <name>Mg(2+)</name>
        <dbReference type="ChEBI" id="CHEBI:18420"/>
    </ligand>
</feature>
<dbReference type="GO" id="GO:0019843">
    <property type="term" value="F:rRNA binding"/>
    <property type="evidence" value="ECO:0007669"/>
    <property type="project" value="UniProtKB-KW"/>
</dbReference>
<dbReference type="GO" id="GO:0042802">
    <property type="term" value="F:identical protein binding"/>
    <property type="evidence" value="ECO:0007669"/>
    <property type="project" value="UniProtKB-ARBA"/>
</dbReference>
<protein>
    <recommendedName>
        <fullName evidence="15">Ribonuclease 3</fullName>
        <ecNumber evidence="15">3.1.26.3</ecNumber>
    </recommendedName>
    <alternativeName>
        <fullName evidence="15">Ribonuclease III</fullName>
        <shortName evidence="15">RNase III</shortName>
    </alternativeName>
</protein>
<evidence type="ECO:0000256" key="10">
    <source>
        <dbReference type="ARBA" id="ARBA00022723"/>
    </source>
</evidence>
<comment type="subcellular location">
    <subcellularLocation>
        <location evidence="2 15">Cytoplasm</location>
    </subcellularLocation>
</comment>
<dbReference type="CDD" id="cd00593">
    <property type="entry name" value="RIBOc"/>
    <property type="match status" value="1"/>
</dbReference>
<dbReference type="HAMAP" id="MF_00104">
    <property type="entry name" value="RNase_III"/>
    <property type="match status" value="1"/>
</dbReference>
<keyword evidence="7 15" id="KW-0507">mRNA processing</keyword>
<evidence type="ECO:0000256" key="9">
    <source>
        <dbReference type="ARBA" id="ARBA00022722"/>
    </source>
</evidence>
<evidence type="ECO:0000259" key="16">
    <source>
        <dbReference type="PROSITE" id="PS50137"/>
    </source>
</evidence>
<keyword evidence="13 15" id="KW-0460">Magnesium</keyword>
<keyword evidence="8 15" id="KW-0819">tRNA processing</keyword>
<dbReference type="GO" id="GO:0008033">
    <property type="term" value="P:tRNA processing"/>
    <property type="evidence" value="ECO:0007669"/>
    <property type="project" value="UniProtKB-KW"/>
</dbReference>
<reference evidence="18" key="1">
    <citation type="submission" date="2012-11" db="EMBL/GenBank/DDBJ databases">
        <title>Dependencies among metagenomic species, viruses, plasmids and units of genetic variation.</title>
        <authorList>
            <person name="Nielsen H.B."/>
            <person name="Almeida M."/>
            <person name="Juncker A.S."/>
            <person name="Rasmussen S."/>
            <person name="Li J."/>
            <person name="Sunagawa S."/>
            <person name="Plichta D."/>
            <person name="Gautier L."/>
            <person name="Le Chatelier E."/>
            <person name="Peletier E."/>
            <person name="Bonde I."/>
            <person name="Nielsen T."/>
            <person name="Manichanh C."/>
            <person name="Arumugam M."/>
            <person name="Batto J."/>
            <person name="Santos M.B.Q.D."/>
            <person name="Blom N."/>
            <person name="Borruel N."/>
            <person name="Burgdorf K.S."/>
            <person name="Boumezbeur F."/>
            <person name="Casellas F."/>
            <person name="Dore J."/>
            <person name="Guarner F."/>
            <person name="Hansen T."/>
            <person name="Hildebrand F."/>
            <person name="Kaas R.S."/>
            <person name="Kennedy S."/>
            <person name="Kristiansen K."/>
            <person name="Kultima J.R."/>
            <person name="Leonard P."/>
            <person name="Levenez F."/>
            <person name="Lund O."/>
            <person name="Moumen B."/>
            <person name="Le Paslier D."/>
            <person name="Pons N."/>
            <person name="Pedersen O."/>
            <person name="Prifti E."/>
            <person name="Qin J."/>
            <person name="Raes J."/>
            <person name="Tap J."/>
            <person name="Tims S."/>
            <person name="Ussery D.W."/>
            <person name="Yamada T."/>
            <person name="MetaHit consortium"/>
            <person name="Renault P."/>
            <person name="Sicheritz-Ponten T."/>
            <person name="Bork P."/>
            <person name="Wang J."/>
            <person name="Brunak S."/>
            <person name="Ehrlich S.D."/>
        </authorList>
    </citation>
    <scope>NUCLEOTIDE SEQUENCE [LARGE SCALE GENOMIC DNA]</scope>
</reference>
<keyword evidence="11 15" id="KW-0255">Endonuclease</keyword>
<evidence type="ECO:0000256" key="12">
    <source>
        <dbReference type="ARBA" id="ARBA00022801"/>
    </source>
</evidence>
<feature type="binding site" evidence="15">
    <location>
        <position position="118"/>
    </location>
    <ligand>
        <name>Mg(2+)</name>
        <dbReference type="ChEBI" id="CHEBI:18420"/>
    </ligand>
</feature>
<dbReference type="PANTHER" id="PTHR11207:SF0">
    <property type="entry name" value="RIBONUCLEASE 3"/>
    <property type="match status" value="1"/>
</dbReference>
<dbReference type="Pfam" id="PF00035">
    <property type="entry name" value="dsrm"/>
    <property type="match status" value="1"/>
</dbReference>
<keyword evidence="15" id="KW-0699">rRNA-binding</keyword>
<reference evidence="19 21" key="2">
    <citation type="submission" date="2022-03" db="EMBL/GenBank/DDBJ databases">
        <title>Metagenome-assembled genomes from swine fecal metagenomes.</title>
        <authorList>
            <person name="Holman D.B."/>
            <person name="Kommadath A."/>
        </authorList>
    </citation>
    <scope>NUCLEOTIDE SEQUENCE [LARGE SCALE GENOMIC DNA]</scope>
    <source>
        <strain evidence="19">SUG147</strain>
    </source>
</reference>
<name>R6TXI1_9BACT</name>
<evidence type="ECO:0000256" key="15">
    <source>
        <dbReference type="HAMAP-Rule" id="MF_00104"/>
    </source>
</evidence>
<dbReference type="InterPro" id="IPR011907">
    <property type="entry name" value="RNase_III"/>
</dbReference>
<evidence type="ECO:0000256" key="6">
    <source>
        <dbReference type="ARBA" id="ARBA00022552"/>
    </source>
</evidence>
<evidence type="ECO:0000313" key="18">
    <source>
        <dbReference type="EMBL" id="CDC74504.1"/>
    </source>
</evidence>
<dbReference type="Proteomes" id="UP000017938">
    <property type="component" value="Unassembled WGS sequence"/>
</dbReference>
<evidence type="ECO:0000256" key="2">
    <source>
        <dbReference type="ARBA" id="ARBA00004496"/>
    </source>
</evidence>
<keyword evidence="9 15" id="KW-0540">Nuclease</keyword>
<dbReference type="InterPro" id="IPR000999">
    <property type="entry name" value="RNase_III_dom"/>
</dbReference>
<comment type="caution">
    <text evidence="18">The sequence shown here is derived from an EMBL/GenBank/DDBJ whole genome shotgun (WGS) entry which is preliminary data.</text>
</comment>
<dbReference type="Gene3D" id="3.30.160.20">
    <property type="match status" value="1"/>
</dbReference>
<evidence type="ECO:0000256" key="3">
    <source>
        <dbReference type="ARBA" id="ARBA00010183"/>
    </source>
</evidence>
<gene>
    <name evidence="15 19" type="primary">rnc</name>
    <name evidence="18" type="ORF">BN580_01529</name>
    <name evidence="19" type="ORF">MR241_03890</name>
</gene>